<evidence type="ECO:0000259" key="5">
    <source>
        <dbReference type="SMART" id="SM00829"/>
    </source>
</evidence>
<keyword evidence="7" id="KW-1185">Reference proteome</keyword>
<dbReference type="Gene3D" id="3.40.50.720">
    <property type="entry name" value="NAD(P)-binding Rossmann-like Domain"/>
    <property type="match status" value="1"/>
</dbReference>
<dbReference type="RefSeq" id="WP_062411769.1">
    <property type="nucleotide sequence ID" value="NZ_JAJCIO010000002.1"/>
</dbReference>
<accession>A0ABT1SPK6</accession>
<dbReference type="PANTHER" id="PTHR43401">
    <property type="entry name" value="L-THREONINE 3-DEHYDROGENASE"/>
    <property type="match status" value="1"/>
</dbReference>
<dbReference type="InterPro" id="IPR013154">
    <property type="entry name" value="ADH-like_N"/>
</dbReference>
<keyword evidence="3" id="KW-0560">Oxidoreductase</keyword>
<organism evidence="6 7">
    <name type="scientific">Megasphaera massiliensis</name>
    <dbReference type="NCBI Taxonomy" id="1232428"/>
    <lineage>
        <taxon>Bacteria</taxon>
        <taxon>Bacillati</taxon>
        <taxon>Bacillota</taxon>
        <taxon>Negativicutes</taxon>
        <taxon>Veillonellales</taxon>
        <taxon>Veillonellaceae</taxon>
        <taxon>Megasphaera</taxon>
    </lineage>
</organism>
<dbReference type="SUPFAM" id="SSF51735">
    <property type="entry name" value="NAD(P)-binding Rossmann-fold domains"/>
    <property type="match status" value="1"/>
</dbReference>
<dbReference type="Gene3D" id="3.90.180.10">
    <property type="entry name" value="Medium-chain alcohol dehydrogenases, catalytic domain"/>
    <property type="match status" value="1"/>
</dbReference>
<evidence type="ECO:0000313" key="6">
    <source>
        <dbReference type="EMBL" id="MCQ5341802.1"/>
    </source>
</evidence>
<dbReference type="Proteomes" id="UP001206692">
    <property type="component" value="Unassembled WGS sequence"/>
</dbReference>
<reference evidence="6 7" key="1">
    <citation type="submission" date="2022-06" db="EMBL/GenBank/DDBJ databases">
        <title>Isolation of gut microbiota from human fecal samples.</title>
        <authorList>
            <person name="Pamer E.G."/>
            <person name="Barat B."/>
            <person name="Waligurski E."/>
            <person name="Medina S."/>
            <person name="Paddock L."/>
            <person name="Mostad J."/>
        </authorList>
    </citation>
    <scope>NUCLEOTIDE SEQUENCE [LARGE SCALE GENOMIC DNA]</scope>
    <source>
        <strain evidence="6 7">DFI.1.1</strain>
    </source>
</reference>
<evidence type="ECO:0000256" key="3">
    <source>
        <dbReference type="ARBA" id="ARBA00023002"/>
    </source>
</evidence>
<dbReference type="InterPro" id="IPR036291">
    <property type="entry name" value="NAD(P)-bd_dom_sf"/>
</dbReference>
<dbReference type="PANTHER" id="PTHR43401:SF2">
    <property type="entry name" value="L-THREONINE 3-DEHYDROGENASE"/>
    <property type="match status" value="1"/>
</dbReference>
<dbReference type="SUPFAM" id="SSF50129">
    <property type="entry name" value="GroES-like"/>
    <property type="match status" value="1"/>
</dbReference>
<evidence type="ECO:0000313" key="7">
    <source>
        <dbReference type="Proteomes" id="UP001206692"/>
    </source>
</evidence>
<dbReference type="InterPro" id="IPR002328">
    <property type="entry name" value="ADH_Zn_CS"/>
</dbReference>
<protein>
    <submittedName>
        <fullName evidence="6">Alcohol dehydrogenase catalytic domain-containing protein</fullName>
    </submittedName>
</protein>
<sequence>MSDMMKEVVVTGAHAYEVRTVPRPEVKGDYDVLVQMKAAGVCGSDFHIYNGSNPCASYPRIPGHENAGVVAAVGSKVTKVKPGDHIIVDLIHTCGTCYQCRIHRKNVCENVLVRGSGYDGGWREYFIVPEGEVYPISSDVPWKDAALVEPFAIGAHCTQRGRVVPDDTVLILGTGTIGAIILQTCKAKGVKKIICADISDSSLERAKEYGADFVINTKREDLKQRIHELTDGHGVTIAFDSACFPGSLTMIMEPGIICNAGRVVPLGFVTVPEQITQAMINQRELDIIGSRMSCYQFEPTIERMENGEFNLKGIATNYIPFSRIQEVFDKIENPDPSVKKMVILFDE</sequence>
<dbReference type="InterPro" id="IPR011032">
    <property type="entry name" value="GroES-like_sf"/>
</dbReference>
<keyword evidence="1 4" id="KW-0479">Metal-binding</keyword>
<proteinExistence type="inferred from homology"/>
<evidence type="ECO:0000256" key="1">
    <source>
        <dbReference type="ARBA" id="ARBA00022723"/>
    </source>
</evidence>
<dbReference type="Pfam" id="PF00107">
    <property type="entry name" value="ADH_zinc_N"/>
    <property type="match status" value="1"/>
</dbReference>
<name>A0ABT1SPK6_9FIRM</name>
<evidence type="ECO:0000256" key="2">
    <source>
        <dbReference type="ARBA" id="ARBA00022833"/>
    </source>
</evidence>
<dbReference type="PROSITE" id="PS00059">
    <property type="entry name" value="ADH_ZINC"/>
    <property type="match status" value="1"/>
</dbReference>
<evidence type="ECO:0000256" key="4">
    <source>
        <dbReference type="RuleBase" id="RU361277"/>
    </source>
</evidence>
<comment type="caution">
    <text evidence="6">The sequence shown here is derived from an EMBL/GenBank/DDBJ whole genome shotgun (WGS) entry which is preliminary data.</text>
</comment>
<keyword evidence="2 4" id="KW-0862">Zinc</keyword>
<dbReference type="EMBL" id="JANGEW010000002">
    <property type="protein sequence ID" value="MCQ5341802.1"/>
    <property type="molecule type" value="Genomic_DNA"/>
</dbReference>
<comment type="cofactor">
    <cofactor evidence="4">
        <name>Zn(2+)</name>
        <dbReference type="ChEBI" id="CHEBI:29105"/>
    </cofactor>
</comment>
<dbReference type="InterPro" id="IPR020843">
    <property type="entry name" value="ER"/>
</dbReference>
<dbReference type="SMART" id="SM00829">
    <property type="entry name" value="PKS_ER"/>
    <property type="match status" value="1"/>
</dbReference>
<gene>
    <name evidence="6" type="ORF">NE675_01955</name>
</gene>
<dbReference type="InterPro" id="IPR050129">
    <property type="entry name" value="Zn_alcohol_dh"/>
</dbReference>
<dbReference type="Pfam" id="PF08240">
    <property type="entry name" value="ADH_N"/>
    <property type="match status" value="1"/>
</dbReference>
<comment type="similarity">
    <text evidence="4">Belongs to the zinc-containing alcohol dehydrogenase family.</text>
</comment>
<dbReference type="InterPro" id="IPR013149">
    <property type="entry name" value="ADH-like_C"/>
</dbReference>
<feature type="domain" description="Enoyl reductase (ER)" evidence="5">
    <location>
        <begin position="12"/>
        <end position="288"/>
    </location>
</feature>